<evidence type="ECO:0000256" key="2">
    <source>
        <dbReference type="ARBA" id="ARBA00022737"/>
    </source>
</evidence>
<comment type="caution">
    <text evidence="5">The sequence shown here is derived from an EMBL/GenBank/DDBJ whole genome shotgun (WGS) entry which is preliminary data.</text>
</comment>
<feature type="region of interest" description="Disordered" evidence="3">
    <location>
        <begin position="113"/>
        <end position="177"/>
    </location>
</feature>
<reference evidence="5 6" key="1">
    <citation type="submission" date="2024-02" db="EMBL/GenBank/DDBJ databases">
        <authorList>
            <person name="Chen Y."/>
            <person name="Shah S."/>
            <person name="Dougan E. K."/>
            <person name="Thang M."/>
            <person name="Chan C."/>
        </authorList>
    </citation>
    <scope>NUCLEOTIDE SEQUENCE [LARGE SCALE GENOMIC DNA]</scope>
</reference>
<feature type="region of interest" description="Disordered" evidence="3">
    <location>
        <begin position="1"/>
        <end position="91"/>
    </location>
</feature>
<dbReference type="Pfam" id="PF13415">
    <property type="entry name" value="Beta-prop_FBX42"/>
    <property type="match status" value="1"/>
</dbReference>
<dbReference type="SUPFAM" id="SSF54695">
    <property type="entry name" value="POZ domain"/>
    <property type="match status" value="1"/>
</dbReference>
<evidence type="ECO:0000256" key="3">
    <source>
        <dbReference type="SAM" id="MobiDB-lite"/>
    </source>
</evidence>
<keyword evidence="6" id="KW-1185">Reference proteome</keyword>
<dbReference type="PANTHER" id="PTHR46093">
    <property type="entry name" value="ACYL-COA-BINDING DOMAIN-CONTAINING PROTEIN 5"/>
    <property type="match status" value="1"/>
</dbReference>
<accession>A0ABP0PLB1</accession>
<dbReference type="PANTHER" id="PTHR46093:SF3">
    <property type="entry name" value="ACYL-COA-BINDING DOMAIN-CONTAINING PROTEIN 4"/>
    <property type="match status" value="1"/>
</dbReference>
<protein>
    <recommendedName>
        <fullName evidence="4">BTB domain-containing protein</fullName>
    </recommendedName>
</protein>
<dbReference type="InterPro" id="IPR012479">
    <property type="entry name" value="SAP30BP"/>
</dbReference>
<dbReference type="Proteomes" id="UP001642484">
    <property type="component" value="Unassembled WGS sequence"/>
</dbReference>
<feature type="compositionally biased region" description="Basic and acidic residues" evidence="3">
    <location>
        <begin position="144"/>
        <end position="157"/>
    </location>
</feature>
<gene>
    <name evidence="5" type="ORF">CCMP2556_LOCUS37780</name>
</gene>
<feature type="compositionally biased region" description="Basic and acidic residues" evidence="3">
    <location>
        <begin position="113"/>
        <end position="135"/>
    </location>
</feature>
<dbReference type="SMART" id="SM00612">
    <property type="entry name" value="Kelch"/>
    <property type="match status" value="3"/>
</dbReference>
<feature type="domain" description="BTB" evidence="4">
    <location>
        <begin position="545"/>
        <end position="578"/>
    </location>
</feature>
<dbReference type="Pfam" id="PF00651">
    <property type="entry name" value="BTB"/>
    <property type="match status" value="1"/>
</dbReference>
<dbReference type="Pfam" id="PF24681">
    <property type="entry name" value="Kelch_KLHDC2_KLHL20_DRC7"/>
    <property type="match status" value="1"/>
</dbReference>
<dbReference type="Gene3D" id="2.120.10.80">
    <property type="entry name" value="Kelch-type beta propeller"/>
    <property type="match status" value="3"/>
</dbReference>
<feature type="compositionally biased region" description="Low complexity" evidence="3">
    <location>
        <begin position="28"/>
        <end position="40"/>
    </location>
</feature>
<dbReference type="InterPro" id="IPR006652">
    <property type="entry name" value="Kelch_1"/>
</dbReference>
<evidence type="ECO:0000313" key="5">
    <source>
        <dbReference type="EMBL" id="CAK9076634.1"/>
    </source>
</evidence>
<evidence type="ECO:0000313" key="6">
    <source>
        <dbReference type="Proteomes" id="UP001642484"/>
    </source>
</evidence>
<keyword evidence="2" id="KW-0677">Repeat</keyword>
<sequence length="578" mass="63866">MLGLVNYEDSDDDAPEAPAPTNGHEKAAPVAPSQAQASPPSASPPSGPSGSPPQEEERKGAIKRVSHAPSDLVRRPTIGPPPASRDWSNPYVLERLVQEMGLKRYGSNFPKEMFDPEHVEHPSDFYDAPDCERPPPPKRKKESPKRSWSAERWRVGERVGSSRVEGGPLQPGRPTARTSEVVKMMESATRNRNVYFLVWHLRDAFSRGVDDDLARNVGDGSEQKALDSLQSLYLFGGWNGKRALNDLHVLDVASGTWSEVLPSGSAPSARNNHTTAVVDSRLVVHGGHDGNKWVADMHILETSPPAPTAPHEGLVWHKAPTSGTPPSARACHTLTRLAHKLYMFGGYDGAKCFNDMDIIDLETMTWMQPNLSGTLPQARNAHTMTVISTKLYLFGGHSGNKHLTDLHIFDTQKLHWSQPDILGTPPPGLRGHTANLIGHKIFLFGGYDGKGRTNELYILDTAEAKWVRPTWPTESPHTPPGRQRHSASLIGSKRIYIFGGFDGNKWLNDLHVLDVGRLEESALNDVAVHTLIENMGKLLRSGEFSDIIFVVEGKRIYAHKAILIAQCEHFRAPWREES</sequence>
<dbReference type="Gene3D" id="3.30.710.10">
    <property type="entry name" value="Potassium Channel Kv1.1, Chain A"/>
    <property type="match status" value="1"/>
</dbReference>
<dbReference type="InterPro" id="IPR011333">
    <property type="entry name" value="SKP1/BTB/POZ_sf"/>
</dbReference>
<dbReference type="InterPro" id="IPR015915">
    <property type="entry name" value="Kelch-typ_b-propeller"/>
</dbReference>
<feature type="compositionally biased region" description="Pro residues" evidence="3">
    <location>
        <begin position="41"/>
        <end position="51"/>
    </location>
</feature>
<dbReference type="InterPro" id="IPR000210">
    <property type="entry name" value="BTB/POZ_dom"/>
</dbReference>
<dbReference type="Pfam" id="PF07818">
    <property type="entry name" value="HCNGP"/>
    <property type="match status" value="1"/>
</dbReference>
<dbReference type="EMBL" id="CAXAMN010023306">
    <property type="protein sequence ID" value="CAK9076634.1"/>
    <property type="molecule type" value="Genomic_DNA"/>
</dbReference>
<keyword evidence="1" id="KW-0880">Kelch repeat</keyword>
<dbReference type="PROSITE" id="PS50097">
    <property type="entry name" value="BTB"/>
    <property type="match status" value="1"/>
</dbReference>
<evidence type="ECO:0000259" key="4">
    <source>
        <dbReference type="PROSITE" id="PS50097"/>
    </source>
</evidence>
<name>A0ABP0PLB1_9DINO</name>
<proteinExistence type="predicted"/>
<evidence type="ECO:0000256" key="1">
    <source>
        <dbReference type="ARBA" id="ARBA00022441"/>
    </source>
</evidence>
<dbReference type="SUPFAM" id="SSF117281">
    <property type="entry name" value="Kelch motif"/>
    <property type="match status" value="2"/>
</dbReference>
<organism evidence="5 6">
    <name type="scientific">Durusdinium trenchii</name>
    <dbReference type="NCBI Taxonomy" id="1381693"/>
    <lineage>
        <taxon>Eukaryota</taxon>
        <taxon>Sar</taxon>
        <taxon>Alveolata</taxon>
        <taxon>Dinophyceae</taxon>
        <taxon>Suessiales</taxon>
        <taxon>Symbiodiniaceae</taxon>
        <taxon>Durusdinium</taxon>
    </lineage>
</organism>